<dbReference type="Pfam" id="PF05199">
    <property type="entry name" value="GMC_oxred_C"/>
    <property type="match status" value="1"/>
</dbReference>
<evidence type="ECO:0000259" key="3">
    <source>
        <dbReference type="PROSITE" id="PS00623"/>
    </source>
</evidence>
<reference evidence="5" key="1">
    <citation type="submission" date="2023-06" db="EMBL/GenBank/DDBJ databases">
        <authorList>
            <person name="Noh H."/>
        </authorList>
    </citation>
    <scope>NUCLEOTIDE SEQUENCE</scope>
    <source>
        <strain evidence="5">DUCC20226</strain>
    </source>
</reference>
<keyword evidence="2" id="KW-0274">FAD</keyword>
<feature type="domain" description="Glucose-methanol-choline oxidoreductase N-terminal" evidence="4">
    <location>
        <begin position="304"/>
        <end position="318"/>
    </location>
</feature>
<dbReference type="AlphaFoldDB" id="A0AAD9SAE1"/>
<keyword evidence="2" id="KW-0285">Flavoprotein</keyword>
<dbReference type="EMBL" id="JAUJFL010000005">
    <property type="protein sequence ID" value="KAK2603401.1"/>
    <property type="molecule type" value="Genomic_DNA"/>
</dbReference>
<dbReference type="InterPro" id="IPR000172">
    <property type="entry name" value="GMC_OxRdtase_N"/>
</dbReference>
<feature type="domain" description="Glucose-methanol-choline oxidoreductase N-terminal" evidence="3">
    <location>
        <begin position="108"/>
        <end position="131"/>
    </location>
</feature>
<dbReference type="PIRSF" id="PIRSF000137">
    <property type="entry name" value="Alcohol_oxidase"/>
    <property type="match status" value="1"/>
</dbReference>
<dbReference type="PROSITE" id="PS00623">
    <property type="entry name" value="GMC_OXRED_1"/>
    <property type="match status" value="1"/>
</dbReference>
<dbReference type="Gene3D" id="3.30.560.10">
    <property type="entry name" value="Glucose Oxidase, domain 3"/>
    <property type="match status" value="1"/>
</dbReference>
<evidence type="ECO:0000313" key="5">
    <source>
        <dbReference type="EMBL" id="KAK2603401.1"/>
    </source>
</evidence>
<evidence type="ECO:0000256" key="2">
    <source>
        <dbReference type="RuleBase" id="RU003968"/>
    </source>
</evidence>
<comment type="caution">
    <text evidence="5">The sequence shown here is derived from an EMBL/GenBank/DDBJ whole genome shotgun (WGS) entry which is preliminary data.</text>
</comment>
<dbReference type="PANTHER" id="PTHR11552:SF210">
    <property type="entry name" value="GLUCOSE-METHANOL-CHOLINE OXIDOREDUCTASE N-TERMINAL DOMAIN-CONTAINING PROTEIN-RELATED"/>
    <property type="match status" value="1"/>
</dbReference>
<dbReference type="InterPro" id="IPR036188">
    <property type="entry name" value="FAD/NAD-bd_sf"/>
</dbReference>
<dbReference type="GO" id="GO:0016614">
    <property type="term" value="F:oxidoreductase activity, acting on CH-OH group of donors"/>
    <property type="evidence" value="ECO:0007669"/>
    <property type="project" value="InterPro"/>
</dbReference>
<protein>
    <recommendedName>
        <fullName evidence="3 4">Glucose-methanol-choline oxidoreductase N-terminal domain-containing protein</fullName>
    </recommendedName>
</protein>
<dbReference type="Gene3D" id="3.50.50.60">
    <property type="entry name" value="FAD/NAD(P)-binding domain"/>
    <property type="match status" value="1"/>
</dbReference>
<dbReference type="SUPFAM" id="SSF51905">
    <property type="entry name" value="FAD/NAD(P)-binding domain"/>
    <property type="match status" value="1"/>
</dbReference>
<dbReference type="InterPro" id="IPR012132">
    <property type="entry name" value="GMC_OxRdtase"/>
</dbReference>
<accession>A0AAD9SAE1</accession>
<dbReference type="PANTHER" id="PTHR11552">
    <property type="entry name" value="GLUCOSE-METHANOL-CHOLINE GMC OXIDOREDUCTASE"/>
    <property type="match status" value="1"/>
</dbReference>
<evidence type="ECO:0000313" key="6">
    <source>
        <dbReference type="Proteomes" id="UP001265746"/>
    </source>
</evidence>
<sequence>MNDPGDDFDFLIVGGGTAGLVVAARLTEDPDVRVCVIEAGASKLGDPNVDMPASVGRMLNNTDYDWTFHSTPQVRIQVVECLFAKCIIETDKWLKREARNRVFHLPRGKLLGGSSAINFTTYVRPCARDIDDWVSELGIKGWSFADLLPYFKRHEHLEVDQPNIAERNTTESPLDLKLHGVEGPIHTSLATWQIPFEKPLLDALGQVSGQSPPLEPYNGSHLGFYRSLLSIDRTGKPIRSYAANGFLAPAFDRPNLCVITDARAARIILATDSTGVPVARGVEIHHQGTKREVFASKEVILSAGSFQTPQLLELSGIGDPETLQEAQIPCVLSSPHVGNNLQEKTMSAVVYELASGEISLDSAFLDPSLGAEHFRLYMTTGSGALSGTANLMGFVPFASQVSNTVLEKTLGTVESSRPRVPRDALFQAKQYKAITSRLRDTNSASIQLLGSPANFDIAQGHADCSKLVHGPPAGSSRPCYALIGSNMYPLSRGSVHVRTSDPLDEPAIDPGFFTHPADAHVLAAAVALADRVLRSEQLKGRVGRRVDPPPEVDLQDADTAREFVKDRIVTYHHALGTCAMGLVVDERLRVKGTRGLRIVDASVLPMQVSAAIMATVYAAAEKGADMIREDHGIPIQN</sequence>
<name>A0AAD9SAE1_PHOAM</name>
<organism evidence="5 6">
    <name type="scientific">Phomopsis amygdali</name>
    <name type="common">Fusicoccum amygdali</name>
    <dbReference type="NCBI Taxonomy" id="1214568"/>
    <lineage>
        <taxon>Eukaryota</taxon>
        <taxon>Fungi</taxon>
        <taxon>Dikarya</taxon>
        <taxon>Ascomycota</taxon>
        <taxon>Pezizomycotina</taxon>
        <taxon>Sordariomycetes</taxon>
        <taxon>Sordariomycetidae</taxon>
        <taxon>Diaporthales</taxon>
        <taxon>Diaporthaceae</taxon>
        <taxon>Diaporthe</taxon>
    </lineage>
</organism>
<dbReference type="Proteomes" id="UP001265746">
    <property type="component" value="Unassembled WGS sequence"/>
</dbReference>
<dbReference type="PROSITE" id="PS00624">
    <property type="entry name" value="GMC_OXRED_2"/>
    <property type="match status" value="1"/>
</dbReference>
<evidence type="ECO:0000256" key="1">
    <source>
        <dbReference type="ARBA" id="ARBA00010790"/>
    </source>
</evidence>
<dbReference type="InterPro" id="IPR007867">
    <property type="entry name" value="GMC_OxRtase_C"/>
</dbReference>
<evidence type="ECO:0000259" key="4">
    <source>
        <dbReference type="PROSITE" id="PS00624"/>
    </source>
</evidence>
<gene>
    <name evidence="5" type="ORF">N8I77_009863</name>
</gene>
<proteinExistence type="inferred from homology"/>
<keyword evidence="6" id="KW-1185">Reference proteome</keyword>
<dbReference type="Pfam" id="PF00732">
    <property type="entry name" value="GMC_oxred_N"/>
    <property type="match status" value="1"/>
</dbReference>
<dbReference type="GO" id="GO:0050660">
    <property type="term" value="F:flavin adenine dinucleotide binding"/>
    <property type="evidence" value="ECO:0007669"/>
    <property type="project" value="InterPro"/>
</dbReference>
<comment type="similarity">
    <text evidence="1 2">Belongs to the GMC oxidoreductase family.</text>
</comment>
<dbReference type="SUPFAM" id="SSF54373">
    <property type="entry name" value="FAD-linked reductases, C-terminal domain"/>
    <property type="match status" value="1"/>
</dbReference>